<name>U4LUC9_PYROM</name>
<dbReference type="PANTHER" id="PTHR45865">
    <property type="entry name" value="E3 UBIQUITIN-PROTEIN LIGASE SHPRH FAMILY MEMBER"/>
    <property type="match status" value="1"/>
</dbReference>
<evidence type="ECO:0000313" key="2">
    <source>
        <dbReference type="Proteomes" id="UP000018144"/>
    </source>
</evidence>
<dbReference type="EMBL" id="HF936139">
    <property type="protein sequence ID" value="CCX33590.1"/>
    <property type="molecule type" value="Genomic_DNA"/>
</dbReference>
<dbReference type="GO" id="GO:0000209">
    <property type="term" value="P:protein polyubiquitination"/>
    <property type="evidence" value="ECO:0007669"/>
    <property type="project" value="TreeGrafter"/>
</dbReference>
<dbReference type="Gene3D" id="3.40.50.300">
    <property type="entry name" value="P-loop containing nucleotide triphosphate hydrolases"/>
    <property type="match status" value="1"/>
</dbReference>
<organism evidence="1 2">
    <name type="scientific">Pyronema omphalodes (strain CBS 100304)</name>
    <name type="common">Pyronema confluens</name>
    <dbReference type="NCBI Taxonomy" id="1076935"/>
    <lineage>
        <taxon>Eukaryota</taxon>
        <taxon>Fungi</taxon>
        <taxon>Dikarya</taxon>
        <taxon>Ascomycota</taxon>
        <taxon>Pezizomycotina</taxon>
        <taxon>Pezizomycetes</taxon>
        <taxon>Pezizales</taxon>
        <taxon>Pyronemataceae</taxon>
        <taxon>Pyronema</taxon>
    </lineage>
</organism>
<dbReference type="InterPro" id="IPR027417">
    <property type="entry name" value="P-loop_NTPase"/>
</dbReference>
<dbReference type="STRING" id="1076935.U4LUC9"/>
<reference evidence="1 2" key="1">
    <citation type="journal article" date="2013" name="PLoS Genet.">
        <title>The genome and development-dependent transcriptomes of Pyronema confluens: a window into fungal evolution.</title>
        <authorList>
            <person name="Traeger S."/>
            <person name="Altegoer F."/>
            <person name="Freitag M."/>
            <person name="Gabaldon T."/>
            <person name="Kempken F."/>
            <person name="Kumar A."/>
            <person name="Marcet-Houben M."/>
            <person name="Poggeler S."/>
            <person name="Stajich J.E."/>
            <person name="Nowrousian M."/>
        </authorList>
    </citation>
    <scope>NUCLEOTIDE SEQUENCE [LARGE SCALE GENOMIC DNA]</scope>
    <source>
        <strain evidence="2">CBS 100304</strain>
        <tissue evidence="1">Vegetative mycelium</tissue>
    </source>
</reference>
<evidence type="ECO:0000313" key="1">
    <source>
        <dbReference type="EMBL" id="CCX33590.1"/>
    </source>
</evidence>
<dbReference type="GO" id="GO:0061630">
    <property type="term" value="F:ubiquitin protein ligase activity"/>
    <property type="evidence" value="ECO:0007669"/>
    <property type="project" value="TreeGrafter"/>
</dbReference>
<dbReference type="GO" id="GO:0004386">
    <property type="term" value="F:helicase activity"/>
    <property type="evidence" value="ECO:0007669"/>
    <property type="project" value="UniProtKB-KW"/>
</dbReference>
<dbReference type="Proteomes" id="UP000018144">
    <property type="component" value="Unassembled WGS sequence"/>
</dbReference>
<protein>
    <submittedName>
        <fullName evidence="1">Similar to Uncharacterized ATP-dependent helicase C144.05 acc. no. Q9UTL9</fullName>
    </submittedName>
</protein>
<keyword evidence="1" id="KW-0347">Helicase</keyword>
<dbReference type="PANTHER" id="PTHR45865:SF1">
    <property type="entry name" value="E3 UBIQUITIN-PROTEIN LIGASE SHPRH"/>
    <property type="match status" value="1"/>
</dbReference>
<keyword evidence="1" id="KW-0378">Hydrolase</keyword>
<dbReference type="InterPro" id="IPR052583">
    <property type="entry name" value="ATP-helicase/E3_Ub-Ligase"/>
</dbReference>
<dbReference type="AlphaFoldDB" id="U4LUC9"/>
<dbReference type="SUPFAM" id="SSF52540">
    <property type="entry name" value="P-loop containing nucleoside triphosphate hydrolases"/>
    <property type="match status" value="1"/>
</dbReference>
<gene>
    <name evidence="1" type="ORF">PCON_01461</name>
</gene>
<accession>U4LUC9</accession>
<keyword evidence="1" id="KW-0067">ATP-binding</keyword>
<keyword evidence="1" id="KW-0547">Nucleotide-binding</keyword>
<dbReference type="OrthoDB" id="5330228at2759"/>
<keyword evidence="2" id="KW-1185">Reference proteome</keyword>
<proteinExistence type="predicted"/>
<dbReference type="GO" id="GO:0005634">
    <property type="term" value="C:nucleus"/>
    <property type="evidence" value="ECO:0007669"/>
    <property type="project" value="TreeGrafter"/>
</dbReference>
<sequence>MWVMRLGFEMPHSLQGPSDKVNPLATSLDTANPLNLTMGTDNRNSNPGVINKDGEEQKVIDKILAAETEKLVGLELQAVSRVHRIDQKNMTTVWCYVVDGTVEQSVLSLATRRRMALVGQVEDGEDQTVIDQKLLAA</sequence>
<dbReference type="GO" id="GO:0006974">
    <property type="term" value="P:DNA damage response"/>
    <property type="evidence" value="ECO:0007669"/>
    <property type="project" value="TreeGrafter"/>
</dbReference>